<dbReference type="InterPro" id="IPR005467">
    <property type="entry name" value="His_kinase_dom"/>
</dbReference>
<dbReference type="Pfam" id="PF02518">
    <property type="entry name" value="HATPase_c"/>
    <property type="match status" value="1"/>
</dbReference>
<dbReference type="STRING" id="64969.SAMN02745127_01183"/>
<comment type="caution">
    <text evidence="14">The sequence shown here is derived from an EMBL/GenBank/DDBJ whole genome shotgun (WGS) entry which is preliminary data.</text>
</comment>
<dbReference type="EC" id="2.7.13.3" evidence="3"/>
<feature type="transmembrane region" description="Helical" evidence="11">
    <location>
        <begin position="527"/>
        <end position="550"/>
    </location>
</feature>
<dbReference type="PANTHER" id="PTHR43047:SF78">
    <property type="entry name" value="SENSORY_REGULATORY PROTEIN RPFC"/>
    <property type="match status" value="1"/>
</dbReference>
<keyword evidence="15" id="KW-1185">Reference proteome</keyword>
<evidence type="ECO:0000256" key="6">
    <source>
        <dbReference type="ARBA" id="ARBA00022679"/>
    </source>
</evidence>
<dbReference type="PROSITE" id="PS50885">
    <property type="entry name" value="HAMP"/>
    <property type="match status" value="1"/>
</dbReference>
<dbReference type="InterPro" id="IPR036097">
    <property type="entry name" value="HisK_dim/P_sf"/>
</dbReference>
<dbReference type="Gene3D" id="6.10.340.10">
    <property type="match status" value="1"/>
</dbReference>
<evidence type="ECO:0000259" key="12">
    <source>
        <dbReference type="PROSITE" id="PS50109"/>
    </source>
</evidence>
<keyword evidence="8 14" id="KW-0418">Kinase</keyword>
<dbReference type="CDD" id="cd06225">
    <property type="entry name" value="HAMP"/>
    <property type="match status" value="1"/>
</dbReference>
<dbReference type="GO" id="GO:0005886">
    <property type="term" value="C:plasma membrane"/>
    <property type="evidence" value="ECO:0007669"/>
    <property type="project" value="UniProtKB-SubCell"/>
</dbReference>
<dbReference type="PROSITE" id="PS50109">
    <property type="entry name" value="HIS_KIN"/>
    <property type="match status" value="1"/>
</dbReference>
<dbReference type="InterPro" id="IPR004358">
    <property type="entry name" value="Sig_transdc_His_kin-like_C"/>
</dbReference>
<dbReference type="Gene3D" id="3.30.450.20">
    <property type="entry name" value="PAS domain"/>
    <property type="match status" value="1"/>
</dbReference>
<name>A0A1T4NNC7_9GAMM</name>
<dbReference type="RefSeq" id="WP_078744804.1">
    <property type="nucleotide sequence ID" value="NZ_FUXG01000006.1"/>
</dbReference>
<proteinExistence type="predicted"/>
<keyword evidence="7 11" id="KW-0812">Transmembrane</keyword>
<dbReference type="AlphaFoldDB" id="A0A1T4NNC7"/>
<dbReference type="InterPro" id="IPR036890">
    <property type="entry name" value="HATPase_C_sf"/>
</dbReference>
<evidence type="ECO:0000259" key="13">
    <source>
        <dbReference type="PROSITE" id="PS50885"/>
    </source>
</evidence>
<dbReference type="Pfam" id="PF00512">
    <property type="entry name" value="HisKA"/>
    <property type="match status" value="1"/>
</dbReference>
<dbReference type="EMBL" id="MTSM01000007">
    <property type="protein sequence ID" value="OPX55737.1"/>
    <property type="molecule type" value="Genomic_DNA"/>
</dbReference>
<keyword evidence="6" id="KW-0808">Transferase</keyword>
<evidence type="ECO:0000256" key="1">
    <source>
        <dbReference type="ARBA" id="ARBA00000085"/>
    </source>
</evidence>
<dbReference type="PANTHER" id="PTHR43047">
    <property type="entry name" value="TWO-COMPONENT HISTIDINE PROTEIN KINASE"/>
    <property type="match status" value="1"/>
</dbReference>
<evidence type="ECO:0000313" key="14">
    <source>
        <dbReference type="EMBL" id="OPX55737.1"/>
    </source>
</evidence>
<dbReference type="SMART" id="SM00387">
    <property type="entry name" value="HATPase_c"/>
    <property type="match status" value="1"/>
</dbReference>
<accession>A0A1T4NNC7</accession>
<reference evidence="14 15" key="1">
    <citation type="submission" date="2017-01" db="EMBL/GenBank/DDBJ databases">
        <title>Genome Sequencing of a Marine Spirillum, Oceanospirillum multiglobuliferum ATCC 33336, from Japan.</title>
        <authorList>
            <person name="Carney J.G."/>
            <person name="Trachtenberg A.M."/>
            <person name="Rheaume B.A."/>
            <person name="Linnane J.D."/>
            <person name="Pitts N.L."/>
            <person name="Mykles D.L."/>
            <person name="Maclea K.S."/>
        </authorList>
    </citation>
    <scope>NUCLEOTIDE SEQUENCE [LARGE SCALE GENOMIC DNA]</scope>
    <source>
        <strain evidence="14 15">ATCC 33336</strain>
    </source>
</reference>
<evidence type="ECO:0000256" key="2">
    <source>
        <dbReference type="ARBA" id="ARBA00004651"/>
    </source>
</evidence>
<dbReference type="InterPro" id="IPR003660">
    <property type="entry name" value="HAMP_dom"/>
</dbReference>
<organism evidence="14 15">
    <name type="scientific">Oceanospirillum multiglobuliferum</name>
    <dbReference type="NCBI Taxonomy" id="64969"/>
    <lineage>
        <taxon>Bacteria</taxon>
        <taxon>Pseudomonadati</taxon>
        <taxon>Pseudomonadota</taxon>
        <taxon>Gammaproteobacteria</taxon>
        <taxon>Oceanospirillales</taxon>
        <taxon>Oceanospirillaceae</taxon>
        <taxon>Oceanospirillum</taxon>
    </lineage>
</organism>
<comment type="subcellular location">
    <subcellularLocation>
        <location evidence="2">Cell membrane</location>
        <topology evidence="2">Multi-pass membrane protein</topology>
    </subcellularLocation>
</comment>
<evidence type="ECO:0000256" key="3">
    <source>
        <dbReference type="ARBA" id="ARBA00012438"/>
    </source>
</evidence>
<dbReference type="SUPFAM" id="SSF47384">
    <property type="entry name" value="Homodimeric domain of signal transducing histidine kinase"/>
    <property type="match status" value="1"/>
</dbReference>
<dbReference type="InterPro" id="IPR003661">
    <property type="entry name" value="HisK_dim/P_dom"/>
</dbReference>
<dbReference type="Proteomes" id="UP000191418">
    <property type="component" value="Unassembled WGS sequence"/>
</dbReference>
<dbReference type="InterPro" id="IPR003594">
    <property type="entry name" value="HATPase_dom"/>
</dbReference>
<feature type="domain" description="HAMP" evidence="13">
    <location>
        <begin position="557"/>
        <end position="603"/>
    </location>
</feature>
<keyword evidence="5" id="KW-0597">Phosphoprotein</keyword>
<evidence type="ECO:0000256" key="7">
    <source>
        <dbReference type="ARBA" id="ARBA00022692"/>
    </source>
</evidence>
<gene>
    <name evidence="14" type="ORF">BTE48_07550</name>
</gene>
<evidence type="ECO:0000256" key="4">
    <source>
        <dbReference type="ARBA" id="ARBA00022475"/>
    </source>
</evidence>
<dbReference type="PRINTS" id="PR00344">
    <property type="entry name" value="BCTRLSENSOR"/>
</dbReference>
<dbReference type="SUPFAM" id="SSF103190">
    <property type="entry name" value="Sensory domain-like"/>
    <property type="match status" value="1"/>
</dbReference>
<evidence type="ECO:0000256" key="9">
    <source>
        <dbReference type="ARBA" id="ARBA00022989"/>
    </source>
</evidence>
<keyword evidence="4" id="KW-1003">Cell membrane</keyword>
<dbReference type="OrthoDB" id="5437527at2"/>
<dbReference type="FunFam" id="1.10.287.130:FF:000001">
    <property type="entry name" value="Two-component sensor histidine kinase"/>
    <property type="match status" value="1"/>
</dbReference>
<sequence>MSQPVKLGIRAKLVSLFLLIKVVPLILLALLAWQGVLYLGERVGAETDLLSREVQATVSDMGSTFSLSAEKALNDRAREEIERLSTDTARSIADFLYARDQDLLLAAQLPLNEQQFRQFLQYRTRQLVDSGQWSLSEDQSHWQQIDTDDFVSQSVTSTNPENRQEFHYRVPESVLPSQETPLYHEITFVDINGQEQIKVQSSNLLPSQLNDVSNPANTWSKAEDYFIHLKKLKAGEIYVSDVIGPYVPSKILGPMTPSRAAQKNIPFTPEQEAYAGKENPVGKKFKGIVRWATPVVRNDKIIGYLTLALNHDHIMAFTNNIHPSNTRYQNIADAAEGNYAFIWDYKDRSIAHPRHHSIVGFNPETGERAVPWLEASIYDEWQKSQQSLEDYLEGVPAFEQQTRSKKPSKELTQQGQLGLDCRYLNFAPQCKGWYDLTQYGGSGSFLILWTGVWKLTTAATIPYYTGHYGNSPRGFGYVTIGANIDDFQLPAKKTAEMMESRAKDFSEHLHTRQTDLLSVIDEIMADIAVNLSVSTLVMVAIVVIIAVWMASLLTDMVKSFSQGLAKIEAGEYDFRFEHRRKDELGELSDALNRMADGVQASFALSDQARISAEQASRMKNDFLARMSHELRTPLNGVLGFAEVIKMDPSDPEEVKDYATVIANSGEHLLHLVDDMLDMAKMDAGQLTLLPEKVYLAPWLRDLSHLYRHNAEKKQLDWQMELRLEETFSCYLDPVRLKQILGNLLDNSLKFTAEGYVLLRISQHEDLLYFDVVDTGIGIAEEAQGHIFEAFRQASDFVTRHHGGTGLGLAIAKELTELMGGQLELVSSIEQQGSHFRLNLPIVHDPDLAVLY</sequence>
<evidence type="ECO:0000313" key="15">
    <source>
        <dbReference type="Proteomes" id="UP000191418"/>
    </source>
</evidence>
<dbReference type="SUPFAM" id="SSF158472">
    <property type="entry name" value="HAMP domain-like"/>
    <property type="match status" value="1"/>
</dbReference>
<dbReference type="GO" id="GO:0000155">
    <property type="term" value="F:phosphorelay sensor kinase activity"/>
    <property type="evidence" value="ECO:0007669"/>
    <property type="project" value="InterPro"/>
</dbReference>
<dbReference type="Gene3D" id="1.10.287.130">
    <property type="match status" value="1"/>
</dbReference>
<evidence type="ECO:0000256" key="5">
    <source>
        <dbReference type="ARBA" id="ARBA00022553"/>
    </source>
</evidence>
<feature type="transmembrane region" description="Helical" evidence="11">
    <location>
        <begin position="12"/>
        <end position="33"/>
    </location>
</feature>
<feature type="domain" description="Histidine kinase" evidence="12">
    <location>
        <begin position="625"/>
        <end position="843"/>
    </location>
</feature>
<dbReference type="SMART" id="SM00304">
    <property type="entry name" value="HAMP"/>
    <property type="match status" value="1"/>
</dbReference>
<evidence type="ECO:0000256" key="10">
    <source>
        <dbReference type="ARBA" id="ARBA00023012"/>
    </source>
</evidence>
<dbReference type="Gene3D" id="3.30.565.10">
    <property type="entry name" value="Histidine kinase-like ATPase, C-terminal domain"/>
    <property type="match status" value="1"/>
</dbReference>
<dbReference type="SUPFAM" id="SSF55874">
    <property type="entry name" value="ATPase domain of HSP90 chaperone/DNA topoisomerase II/histidine kinase"/>
    <property type="match status" value="1"/>
</dbReference>
<keyword evidence="10" id="KW-0902">Two-component regulatory system</keyword>
<dbReference type="Pfam" id="PF00672">
    <property type="entry name" value="HAMP"/>
    <property type="match status" value="1"/>
</dbReference>
<dbReference type="InterPro" id="IPR029151">
    <property type="entry name" value="Sensor-like_sf"/>
</dbReference>
<keyword evidence="9 11" id="KW-1133">Transmembrane helix</keyword>
<comment type="catalytic activity">
    <reaction evidence="1">
        <text>ATP + protein L-histidine = ADP + protein N-phospho-L-histidine.</text>
        <dbReference type="EC" id="2.7.13.3"/>
    </reaction>
</comment>
<keyword evidence="11" id="KW-0472">Membrane</keyword>
<evidence type="ECO:0000256" key="11">
    <source>
        <dbReference type="SAM" id="Phobius"/>
    </source>
</evidence>
<dbReference type="CDD" id="cd00082">
    <property type="entry name" value="HisKA"/>
    <property type="match status" value="1"/>
</dbReference>
<protein>
    <recommendedName>
        <fullName evidence="3">histidine kinase</fullName>
        <ecNumber evidence="3">2.7.13.3</ecNumber>
    </recommendedName>
</protein>
<evidence type="ECO:0000256" key="8">
    <source>
        <dbReference type="ARBA" id="ARBA00022777"/>
    </source>
</evidence>
<dbReference type="SMART" id="SM00388">
    <property type="entry name" value="HisKA"/>
    <property type="match status" value="1"/>
</dbReference>
<dbReference type="CDD" id="cd16922">
    <property type="entry name" value="HATPase_EvgS-ArcB-TorS-like"/>
    <property type="match status" value="1"/>
</dbReference>